<gene>
    <name evidence="1" type="ORF">LCGC14_2571350</name>
</gene>
<comment type="caution">
    <text evidence="1">The sequence shown here is derived from an EMBL/GenBank/DDBJ whole genome shotgun (WGS) entry which is preliminary data.</text>
</comment>
<dbReference type="AlphaFoldDB" id="A0A0F9DA23"/>
<accession>A0A0F9DA23</accession>
<organism evidence="1">
    <name type="scientific">marine sediment metagenome</name>
    <dbReference type="NCBI Taxonomy" id="412755"/>
    <lineage>
        <taxon>unclassified sequences</taxon>
        <taxon>metagenomes</taxon>
        <taxon>ecological metagenomes</taxon>
    </lineage>
</organism>
<reference evidence="1" key="1">
    <citation type="journal article" date="2015" name="Nature">
        <title>Complex archaea that bridge the gap between prokaryotes and eukaryotes.</title>
        <authorList>
            <person name="Spang A."/>
            <person name="Saw J.H."/>
            <person name="Jorgensen S.L."/>
            <person name="Zaremba-Niedzwiedzka K."/>
            <person name="Martijn J."/>
            <person name="Lind A.E."/>
            <person name="van Eijk R."/>
            <person name="Schleper C."/>
            <person name="Guy L."/>
            <person name="Ettema T.J."/>
        </authorList>
    </citation>
    <scope>NUCLEOTIDE SEQUENCE</scope>
</reference>
<evidence type="ECO:0000313" key="1">
    <source>
        <dbReference type="EMBL" id="KKL08888.1"/>
    </source>
</evidence>
<proteinExistence type="predicted"/>
<name>A0A0F9DA23_9ZZZZ</name>
<protein>
    <submittedName>
        <fullName evidence="1">Uncharacterized protein</fullName>
    </submittedName>
</protein>
<dbReference type="EMBL" id="LAZR01042701">
    <property type="protein sequence ID" value="KKL08888.1"/>
    <property type="molecule type" value="Genomic_DNA"/>
</dbReference>
<sequence>MTRQQFLVLLVVSPMTVLFGRCKKEEYNLYSSTYPEWNARTFTGNAPTKSDIIKLINKLVIIP</sequence>